<evidence type="ECO:0000313" key="9">
    <source>
        <dbReference type="EMBL" id="NLR23880.1"/>
    </source>
</evidence>
<protein>
    <recommendedName>
        <fullName evidence="2">chitinase</fullName>
        <ecNumber evidence="2">3.2.1.14</ecNumber>
    </recommendedName>
</protein>
<evidence type="ECO:0000256" key="1">
    <source>
        <dbReference type="ARBA" id="ARBA00009121"/>
    </source>
</evidence>
<dbReference type="RefSeq" id="WP_193522513.1">
    <property type="nucleotide sequence ID" value="NZ_CBCSDF010000023.1"/>
</dbReference>
<organism evidence="9 11">
    <name type="scientific">Pseudoalteromonas maricaloris</name>
    <dbReference type="NCBI Taxonomy" id="184924"/>
    <lineage>
        <taxon>Bacteria</taxon>
        <taxon>Pseudomonadati</taxon>
        <taxon>Pseudomonadota</taxon>
        <taxon>Gammaproteobacteria</taxon>
        <taxon>Alteromonadales</taxon>
        <taxon>Pseudoalteromonadaceae</taxon>
        <taxon>Pseudoalteromonas</taxon>
    </lineage>
</organism>
<dbReference type="PROSITE" id="PS51910">
    <property type="entry name" value="GH18_2"/>
    <property type="match status" value="1"/>
</dbReference>
<dbReference type="EMBL" id="CP137578">
    <property type="protein sequence ID" value="WOX29625.1"/>
    <property type="molecule type" value="Genomic_DNA"/>
</dbReference>
<evidence type="ECO:0000256" key="5">
    <source>
        <dbReference type="ARBA" id="ARBA00023295"/>
    </source>
</evidence>
<dbReference type="GO" id="GO:0005975">
    <property type="term" value="P:carbohydrate metabolic process"/>
    <property type="evidence" value="ECO:0007669"/>
    <property type="project" value="InterPro"/>
</dbReference>
<dbReference type="PANTHER" id="PTHR45708:SF49">
    <property type="entry name" value="ENDOCHITINASE"/>
    <property type="match status" value="1"/>
</dbReference>
<dbReference type="EC" id="3.2.1.14" evidence="2"/>
<dbReference type="PROSITE" id="PS01095">
    <property type="entry name" value="GH18_1"/>
    <property type="match status" value="1"/>
</dbReference>
<accession>A0A8I2HE34</accession>
<dbReference type="PANTHER" id="PTHR45708">
    <property type="entry name" value="ENDOCHITINASE"/>
    <property type="match status" value="1"/>
</dbReference>
<evidence type="ECO:0000259" key="8">
    <source>
        <dbReference type="PROSITE" id="PS51910"/>
    </source>
</evidence>
<dbReference type="Pfam" id="PF00704">
    <property type="entry name" value="Glyco_hydro_18"/>
    <property type="match status" value="1"/>
</dbReference>
<dbReference type="CDD" id="cd12214">
    <property type="entry name" value="ChiA1_BD"/>
    <property type="match status" value="1"/>
</dbReference>
<feature type="chain" id="PRO_5034552355" description="chitinase" evidence="7">
    <location>
        <begin position="25"/>
        <end position="850"/>
    </location>
</feature>
<dbReference type="SMART" id="SM00495">
    <property type="entry name" value="ChtBD3"/>
    <property type="match status" value="2"/>
</dbReference>
<gene>
    <name evidence="9" type="ORF">F9Y85_21695</name>
    <name evidence="10" type="ORF">R5H13_05010</name>
</gene>
<feature type="domain" description="GH18" evidence="8">
    <location>
        <begin position="526"/>
        <end position="850"/>
    </location>
</feature>
<evidence type="ECO:0000256" key="4">
    <source>
        <dbReference type="ARBA" id="ARBA00023277"/>
    </source>
</evidence>
<dbReference type="InterPro" id="IPR011583">
    <property type="entry name" value="Chitinase_II/V-like_cat"/>
</dbReference>
<dbReference type="InterPro" id="IPR001223">
    <property type="entry name" value="Glyco_hydro18_cat"/>
</dbReference>
<dbReference type="Gene3D" id="2.10.10.20">
    <property type="entry name" value="Carbohydrate-binding module superfamily 5/12"/>
    <property type="match status" value="1"/>
</dbReference>
<reference evidence="10 12" key="2">
    <citation type="submission" date="2023-10" db="EMBL/GenBank/DDBJ databases">
        <title>To unveil natural product biosynthetic capacity in Pseudoalteromonas.</title>
        <authorList>
            <person name="Wang J."/>
        </authorList>
    </citation>
    <scope>NUCLEOTIDE SEQUENCE [LARGE SCALE GENOMIC DNA]</scope>
    <source>
        <strain evidence="10 12">DSM 15914</strain>
    </source>
</reference>
<dbReference type="GO" id="GO:0030246">
    <property type="term" value="F:carbohydrate binding"/>
    <property type="evidence" value="ECO:0007669"/>
    <property type="project" value="InterPro"/>
</dbReference>
<keyword evidence="5 6" id="KW-0326">Glycosidase</keyword>
<evidence type="ECO:0000256" key="3">
    <source>
        <dbReference type="ARBA" id="ARBA00022801"/>
    </source>
</evidence>
<dbReference type="InterPro" id="IPR013783">
    <property type="entry name" value="Ig-like_fold"/>
</dbReference>
<dbReference type="Proteomes" id="UP001304419">
    <property type="component" value="Chromosome 1"/>
</dbReference>
<dbReference type="SUPFAM" id="SSF51055">
    <property type="entry name" value="Carbohydrate binding domain"/>
    <property type="match status" value="1"/>
</dbReference>
<dbReference type="SUPFAM" id="SSF51445">
    <property type="entry name" value="(Trans)glycosidases"/>
    <property type="match status" value="1"/>
</dbReference>
<keyword evidence="7" id="KW-0732">Signal</keyword>
<dbReference type="SMART" id="SM00636">
    <property type="entry name" value="Glyco_18"/>
    <property type="match status" value="1"/>
</dbReference>
<dbReference type="Gene3D" id="3.20.20.80">
    <property type="entry name" value="Glycosidases"/>
    <property type="match status" value="1"/>
</dbReference>
<dbReference type="InterPro" id="IPR003610">
    <property type="entry name" value="CBM5/12"/>
</dbReference>
<evidence type="ECO:0000313" key="10">
    <source>
        <dbReference type="EMBL" id="WOX29625.1"/>
    </source>
</evidence>
<evidence type="ECO:0000256" key="2">
    <source>
        <dbReference type="ARBA" id="ARBA00012729"/>
    </source>
</evidence>
<comment type="similarity">
    <text evidence="1">Belongs to the glycosyl hydrolase 18 family. Chitinase class II subfamily.</text>
</comment>
<dbReference type="Pfam" id="PF17957">
    <property type="entry name" value="Big_7"/>
    <property type="match status" value="4"/>
</dbReference>
<dbReference type="CDD" id="cd12215">
    <property type="entry name" value="ChiC_BD"/>
    <property type="match status" value="1"/>
</dbReference>
<dbReference type="Proteomes" id="UP000646877">
    <property type="component" value="Unassembled WGS sequence"/>
</dbReference>
<dbReference type="GO" id="GO:0008061">
    <property type="term" value="F:chitin binding"/>
    <property type="evidence" value="ECO:0007669"/>
    <property type="project" value="InterPro"/>
</dbReference>
<dbReference type="Gene3D" id="2.60.40.10">
    <property type="entry name" value="Immunoglobulins"/>
    <property type="match status" value="4"/>
</dbReference>
<keyword evidence="4" id="KW-0119">Carbohydrate metabolism</keyword>
<dbReference type="InterPro" id="IPR036573">
    <property type="entry name" value="CBM_sf_5/12"/>
</dbReference>
<dbReference type="InterPro" id="IPR017853">
    <property type="entry name" value="GH"/>
</dbReference>
<keyword evidence="12" id="KW-1185">Reference proteome</keyword>
<proteinExistence type="inferred from homology"/>
<sequence>MKPTSILRLAWTSGALILAGQANAYDCSNLTLWSEQQVYRQGDITQSQNQAYEAKWYSQNDNPAGHSGPYDVWRSLGACATGSGQAPSVVLTSPNNGAVLGENDSAVFSANANDVDGDLAYVEFLVNGQVIATDTTAPFQTTWNAVLGEYNISAIATDAQGLTGSSQSAQITVKPGGENLPPNVSIVAPASGQQFYQGDMVGISITAEDSDGTIARVEISVNNQLVANLTTSPFEFQFQAEQVGVNQLNVKAMDNQGLVSEANLAIDVLTKVGGGCLGLRAYSAGQNYQAGELVAHNNHKYRCDIAGWCSSNAQWAYEPGAGQYWSDAWSDLGICAIAPTVTFESPSNNGTVLINAPTTISVSAQDTDGSIATLSLYAGNTLLATANQGTLSHSWTPTALNTVSLKAIAVDNESNQSEQTITVNVTDKPIAVDLLAPTSGSQITLGNSTQLIAQASSFVGQISQVQFYADGVLLNTDTTPPYEYSYAPASIGTKTLYATATNGNNDQVSSSGVTVQVIDKPIGKKHKLIGYWHNFVNPAGCPIPLDQMSTAWDIIDIAFAENDRNSNGTVHFTPFEKDIRSNCPPIDPVKFKSDMQALQAQGKVFVLSLGGAEGTITLNTDADEAAFVSSLTDIIQQWGFDGLDIDLESGSNLVHGSQIQARLPRALKQIEQNIGGNMVLTMAPEHPYVHGGMIAYSGIWGAYIPLINELRDTLDLLHVQLYNNGGLPNPYEPGSAPEGSVNMMVAHAKMLIEGFDLADGTRFAPLRDDQVAIGLPSGPQSANSGQAPIGNIINALDCLTKGTGCGTIQPSKTYPNFGGVMTWSINWDKYDGYNFSQPIGDKLTQMNQGN</sequence>
<dbReference type="AlphaFoldDB" id="A0A8I2HE34"/>
<reference evidence="9" key="1">
    <citation type="submission" date="2019-10" db="EMBL/GenBank/DDBJ databases">
        <authorList>
            <person name="Paulsen S."/>
        </authorList>
    </citation>
    <scope>NUCLEOTIDE SEQUENCE</scope>
    <source>
        <strain evidence="9">LMG 19692</strain>
    </source>
</reference>
<dbReference type="GO" id="GO:0005576">
    <property type="term" value="C:extracellular region"/>
    <property type="evidence" value="ECO:0007669"/>
    <property type="project" value="InterPro"/>
</dbReference>
<keyword evidence="3 6" id="KW-0378">Hydrolase</keyword>
<feature type="signal peptide" evidence="7">
    <location>
        <begin position="1"/>
        <end position="24"/>
    </location>
</feature>
<dbReference type="GO" id="GO:0008843">
    <property type="term" value="F:endochitinase activity"/>
    <property type="evidence" value="ECO:0007669"/>
    <property type="project" value="UniProtKB-EC"/>
</dbReference>
<dbReference type="EMBL" id="WEIA01000020">
    <property type="protein sequence ID" value="NLR23880.1"/>
    <property type="molecule type" value="Genomic_DNA"/>
</dbReference>
<evidence type="ECO:0000256" key="6">
    <source>
        <dbReference type="RuleBase" id="RU000489"/>
    </source>
</evidence>
<name>A0A8I2HE34_9GAMM</name>
<evidence type="ECO:0000256" key="7">
    <source>
        <dbReference type="SAM" id="SignalP"/>
    </source>
</evidence>
<evidence type="ECO:0000313" key="12">
    <source>
        <dbReference type="Proteomes" id="UP001304419"/>
    </source>
</evidence>
<dbReference type="CDD" id="cd02871">
    <property type="entry name" value="GH18_chitinase_D-like"/>
    <property type="match status" value="1"/>
</dbReference>
<dbReference type="InterPro" id="IPR001579">
    <property type="entry name" value="Glyco_hydro_18_chit_AS"/>
</dbReference>
<evidence type="ECO:0000313" key="11">
    <source>
        <dbReference type="Proteomes" id="UP000646877"/>
    </source>
</evidence>
<dbReference type="InterPro" id="IPR050542">
    <property type="entry name" value="Glycosyl_Hydrlase18_Chitinase"/>
</dbReference>